<gene>
    <name evidence="3" type="ORF">g.38867</name>
</gene>
<dbReference type="AlphaFoldDB" id="A0A146M325"/>
<feature type="compositionally biased region" description="Basic and acidic residues" evidence="1">
    <location>
        <begin position="40"/>
        <end position="52"/>
    </location>
</feature>
<evidence type="ECO:0000313" key="3">
    <source>
        <dbReference type="EMBL" id="JAQ13392.1"/>
    </source>
</evidence>
<sequence>MKAVIVVLCAITITAVELVNAHGFKIDRSRLPTILMPSSGDDRRSQPNDRCDPVQSCQVEVQHSGQPGGQPSSQDVPQLRYIIKAPYKVCPNGQQRDARGNCRTVLWS</sequence>
<feature type="chain" id="PRO_5007527752" evidence="2">
    <location>
        <begin position="22"/>
        <end position="108"/>
    </location>
</feature>
<name>A0A146M325_LYGHE</name>
<organism evidence="3">
    <name type="scientific">Lygus hesperus</name>
    <name type="common">Western plant bug</name>
    <dbReference type="NCBI Taxonomy" id="30085"/>
    <lineage>
        <taxon>Eukaryota</taxon>
        <taxon>Metazoa</taxon>
        <taxon>Ecdysozoa</taxon>
        <taxon>Arthropoda</taxon>
        <taxon>Hexapoda</taxon>
        <taxon>Insecta</taxon>
        <taxon>Pterygota</taxon>
        <taxon>Neoptera</taxon>
        <taxon>Paraneoptera</taxon>
        <taxon>Hemiptera</taxon>
        <taxon>Heteroptera</taxon>
        <taxon>Panheteroptera</taxon>
        <taxon>Cimicomorpha</taxon>
        <taxon>Miridae</taxon>
        <taxon>Mirini</taxon>
        <taxon>Lygus</taxon>
    </lineage>
</organism>
<protein>
    <submittedName>
        <fullName evidence="3">Uncharacterized protein</fullName>
    </submittedName>
</protein>
<dbReference type="EMBL" id="GDHC01005237">
    <property type="protein sequence ID" value="JAQ13392.1"/>
    <property type="molecule type" value="Transcribed_RNA"/>
</dbReference>
<proteinExistence type="predicted"/>
<accession>A0A146M325</accession>
<feature type="compositionally biased region" description="Polar residues" evidence="1">
    <location>
        <begin position="55"/>
        <end position="75"/>
    </location>
</feature>
<evidence type="ECO:0000256" key="1">
    <source>
        <dbReference type="SAM" id="MobiDB-lite"/>
    </source>
</evidence>
<feature type="signal peptide" evidence="2">
    <location>
        <begin position="1"/>
        <end position="21"/>
    </location>
</feature>
<feature type="region of interest" description="Disordered" evidence="1">
    <location>
        <begin position="33"/>
        <end position="75"/>
    </location>
</feature>
<reference evidence="3" key="1">
    <citation type="journal article" date="2016" name="Gigascience">
        <title>De novo construction of an expanded transcriptome assembly for the western tarnished plant bug, Lygus hesperus.</title>
        <authorList>
            <person name="Tassone E.E."/>
            <person name="Geib S.M."/>
            <person name="Hall B."/>
            <person name="Fabrick J.A."/>
            <person name="Brent C.S."/>
            <person name="Hull J.J."/>
        </authorList>
    </citation>
    <scope>NUCLEOTIDE SEQUENCE</scope>
</reference>
<keyword evidence="2" id="KW-0732">Signal</keyword>
<evidence type="ECO:0000256" key="2">
    <source>
        <dbReference type="SAM" id="SignalP"/>
    </source>
</evidence>